<keyword evidence="3" id="KW-1185">Reference proteome</keyword>
<proteinExistence type="predicted"/>
<organism evidence="2 3">
    <name type="scientific">Armillaria solidipes</name>
    <dbReference type="NCBI Taxonomy" id="1076256"/>
    <lineage>
        <taxon>Eukaryota</taxon>
        <taxon>Fungi</taxon>
        <taxon>Dikarya</taxon>
        <taxon>Basidiomycota</taxon>
        <taxon>Agaricomycotina</taxon>
        <taxon>Agaricomycetes</taxon>
        <taxon>Agaricomycetidae</taxon>
        <taxon>Agaricales</taxon>
        <taxon>Marasmiineae</taxon>
        <taxon>Physalacriaceae</taxon>
        <taxon>Armillaria</taxon>
    </lineage>
</organism>
<protein>
    <submittedName>
        <fullName evidence="2">Uncharacterized protein</fullName>
    </submittedName>
</protein>
<dbReference type="AlphaFoldDB" id="A0A2H3CAQ4"/>
<evidence type="ECO:0000313" key="2">
    <source>
        <dbReference type="EMBL" id="PBK73233.1"/>
    </source>
</evidence>
<evidence type="ECO:0000256" key="1">
    <source>
        <dbReference type="SAM" id="MobiDB-lite"/>
    </source>
</evidence>
<evidence type="ECO:0000313" key="3">
    <source>
        <dbReference type="Proteomes" id="UP000218334"/>
    </source>
</evidence>
<dbReference type="Proteomes" id="UP000218334">
    <property type="component" value="Unassembled WGS sequence"/>
</dbReference>
<accession>A0A2H3CAQ4</accession>
<dbReference type="EMBL" id="KZ293420">
    <property type="protein sequence ID" value="PBK73233.1"/>
    <property type="molecule type" value="Genomic_DNA"/>
</dbReference>
<gene>
    <name evidence="2" type="ORF">ARMSODRAFT_624452</name>
</gene>
<feature type="region of interest" description="Disordered" evidence="1">
    <location>
        <begin position="70"/>
        <end position="102"/>
    </location>
</feature>
<reference evidence="3" key="1">
    <citation type="journal article" date="2017" name="Nat. Ecol. Evol.">
        <title>Genome expansion and lineage-specific genetic innovations in the forest pathogenic fungi Armillaria.</title>
        <authorList>
            <person name="Sipos G."/>
            <person name="Prasanna A.N."/>
            <person name="Walter M.C."/>
            <person name="O'Connor E."/>
            <person name="Balint B."/>
            <person name="Krizsan K."/>
            <person name="Kiss B."/>
            <person name="Hess J."/>
            <person name="Varga T."/>
            <person name="Slot J."/>
            <person name="Riley R."/>
            <person name="Boka B."/>
            <person name="Rigling D."/>
            <person name="Barry K."/>
            <person name="Lee J."/>
            <person name="Mihaltcheva S."/>
            <person name="LaButti K."/>
            <person name="Lipzen A."/>
            <person name="Waldron R."/>
            <person name="Moloney N.M."/>
            <person name="Sperisen C."/>
            <person name="Kredics L."/>
            <person name="Vagvoelgyi C."/>
            <person name="Patrignani A."/>
            <person name="Fitzpatrick D."/>
            <person name="Nagy I."/>
            <person name="Doyle S."/>
            <person name="Anderson J.B."/>
            <person name="Grigoriev I.V."/>
            <person name="Gueldener U."/>
            <person name="Muensterkoetter M."/>
            <person name="Nagy L.G."/>
        </authorList>
    </citation>
    <scope>NUCLEOTIDE SEQUENCE [LARGE SCALE GENOMIC DNA]</scope>
    <source>
        <strain evidence="3">28-4</strain>
    </source>
</reference>
<sequence>MIFGEFLVSIALQQASYLPKRLTRYAGRHPERLPSSPTPSTPGSASPSLSTIAARMEFTLMALNYDIQGTKPRQGHNIDNRTKSASVGLHTRPETLPGVRRQ</sequence>
<name>A0A2H3CAQ4_9AGAR</name>
<feature type="region of interest" description="Disordered" evidence="1">
    <location>
        <begin position="28"/>
        <end position="49"/>
    </location>
</feature>